<evidence type="ECO:0000256" key="1">
    <source>
        <dbReference type="ARBA" id="ARBA00001947"/>
    </source>
</evidence>
<protein>
    <submittedName>
        <fullName evidence="9">M48 family metalloprotease</fullName>
        <ecNumber evidence="9">3.4.24.-</ecNumber>
    </submittedName>
</protein>
<keyword evidence="5" id="KW-0862">Zinc</keyword>
<feature type="transmembrane region" description="Helical" evidence="7">
    <location>
        <begin position="404"/>
        <end position="424"/>
    </location>
</feature>
<dbReference type="Gene3D" id="3.30.2010.10">
    <property type="entry name" value="Metalloproteases ('zincins'), catalytic domain"/>
    <property type="match status" value="1"/>
</dbReference>
<proteinExistence type="predicted"/>
<feature type="domain" description="Peptidase M48" evidence="8">
    <location>
        <begin position="127"/>
        <end position="365"/>
    </location>
</feature>
<feature type="transmembrane region" description="Helical" evidence="7">
    <location>
        <begin position="95"/>
        <end position="113"/>
    </location>
</feature>
<keyword evidence="10" id="KW-1185">Reference proteome</keyword>
<organism evidence="9 10">
    <name type="scientific">Nocardia niwae</name>
    <dbReference type="NCBI Taxonomy" id="626084"/>
    <lineage>
        <taxon>Bacteria</taxon>
        <taxon>Bacillati</taxon>
        <taxon>Actinomycetota</taxon>
        <taxon>Actinomycetes</taxon>
        <taxon>Mycobacteriales</taxon>
        <taxon>Nocardiaceae</taxon>
        <taxon>Nocardia</taxon>
    </lineage>
</organism>
<evidence type="ECO:0000259" key="8">
    <source>
        <dbReference type="Pfam" id="PF01435"/>
    </source>
</evidence>
<reference evidence="9 10" key="1">
    <citation type="submission" date="2024-06" db="EMBL/GenBank/DDBJ databases">
        <title>The Natural Products Discovery Center: Release of the First 8490 Sequenced Strains for Exploring Actinobacteria Biosynthetic Diversity.</title>
        <authorList>
            <person name="Kalkreuter E."/>
            <person name="Kautsar S.A."/>
            <person name="Yang D."/>
            <person name="Bader C.D."/>
            <person name="Teijaro C.N."/>
            <person name="Fluegel L."/>
            <person name="Davis C.M."/>
            <person name="Simpson J.R."/>
            <person name="Lauterbach L."/>
            <person name="Steele A.D."/>
            <person name="Gui C."/>
            <person name="Meng S."/>
            <person name="Li G."/>
            <person name="Viehrig K."/>
            <person name="Ye F."/>
            <person name="Su P."/>
            <person name="Kiefer A.F."/>
            <person name="Nichols A."/>
            <person name="Cepeda A.J."/>
            <person name="Yan W."/>
            <person name="Fan B."/>
            <person name="Jiang Y."/>
            <person name="Adhikari A."/>
            <person name="Zheng C.-J."/>
            <person name="Schuster L."/>
            <person name="Cowan T.M."/>
            <person name="Smanski M.J."/>
            <person name="Chevrette M.G."/>
            <person name="De Carvalho L.P.S."/>
            <person name="Shen B."/>
        </authorList>
    </citation>
    <scope>NUCLEOTIDE SEQUENCE [LARGE SCALE GENOMIC DNA]</scope>
    <source>
        <strain evidence="9 10">NPDC019434</strain>
    </source>
</reference>
<keyword evidence="7" id="KW-1133">Transmembrane helix</keyword>
<feature type="transmembrane region" description="Helical" evidence="7">
    <location>
        <begin position="221"/>
        <end position="243"/>
    </location>
</feature>
<keyword evidence="6 9" id="KW-0482">Metalloprotease</keyword>
<dbReference type="Proteomes" id="UP001550535">
    <property type="component" value="Unassembled WGS sequence"/>
</dbReference>
<evidence type="ECO:0000256" key="2">
    <source>
        <dbReference type="ARBA" id="ARBA00022670"/>
    </source>
</evidence>
<feature type="transmembrane region" description="Helical" evidence="7">
    <location>
        <begin position="330"/>
        <end position="349"/>
    </location>
</feature>
<dbReference type="RefSeq" id="WP_357991441.1">
    <property type="nucleotide sequence ID" value="NZ_JBEYBR010000028.1"/>
</dbReference>
<name>A0ABV2XA55_9NOCA</name>
<evidence type="ECO:0000313" key="10">
    <source>
        <dbReference type="Proteomes" id="UP001550535"/>
    </source>
</evidence>
<gene>
    <name evidence="9" type="ORF">ABZ507_13275</name>
</gene>
<dbReference type="Pfam" id="PF01435">
    <property type="entry name" value="Peptidase_M48"/>
    <property type="match status" value="1"/>
</dbReference>
<evidence type="ECO:0000256" key="4">
    <source>
        <dbReference type="ARBA" id="ARBA00022801"/>
    </source>
</evidence>
<accession>A0ABV2XA55</accession>
<keyword evidence="2" id="KW-0645">Protease</keyword>
<evidence type="ECO:0000256" key="6">
    <source>
        <dbReference type="ARBA" id="ARBA00023049"/>
    </source>
</evidence>
<dbReference type="InterPro" id="IPR001915">
    <property type="entry name" value="Peptidase_M48"/>
</dbReference>
<keyword evidence="7" id="KW-0472">Membrane</keyword>
<keyword evidence="7" id="KW-0812">Transmembrane</keyword>
<keyword evidence="3" id="KW-0479">Metal-binding</keyword>
<evidence type="ECO:0000313" key="9">
    <source>
        <dbReference type="EMBL" id="MEU2122780.1"/>
    </source>
</evidence>
<sequence>MTEDADGARRHRGFLSWGTRRRCVLLVAVIPAWSLILPTRMMLALRGEAAYRRCLDAVGFDPADPVDVAILRLPGEFGRYSQCYPAIVAQAVRPALWWTAAVLIVASVVYWIGPLWARRTMLLPVPAQLRTTVDGLVEIAGLTSRPPNFVVAISDHSKDAVTIRRAGRPTICLGAGLVKEALTSAGRGERQRRPDIFRAVVLHELAHVHNRDVLIGYGARALWLTFVIGVAVPAAAVHLWLWTGLVAAGAYSRLWPGGALNPLRELIFLGSLIVTGHLIYAGLQRTREQVADHDARVWGADPAVWSALERSTDHLIAGWLSPLRRTSGGARGLIVLAAGVMAGLVTRIAENWQTHPMSARRCRWLAESGFIDDNHGKIMPSFLAVGTCTLTAVGMNRVWPGIEGVPRIALITSVVLTLVVLFSLSDGISKGKTHQWKHSAAVTRHDSPEFPHLTDPDPFDTPWWHRNEDN</sequence>
<feature type="transmembrane region" description="Helical" evidence="7">
    <location>
        <begin position="23"/>
        <end position="43"/>
    </location>
</feature>
<dbReference type="EMBL" id="JBEYBR010000028">
    <property type="protein sequence ID" value="MEU2122780.1"/>
    <property type="molecule type" value="Genomic_DNA"/>
</dbReference>
<evidence type="ECO:0000256" key="5">
    <source>
        <dbReference type="ARBA" id="ARBA00022833"/>
    </source>
</evidence>
<evidence type="ECO:0000256" key="7">
    <source>
        <dbReference type="SAM" id="Phobius"/>
    </source>
</evidence>
<dbReference type="GO" id="GO:0008237">
    <property type="term" value="F:metallopeptidase activity"/>
    <property type="evidence" value="ECO:0007669"/>
    <property type="project" value="UniProtKB-KW"/>
</dbReference>
<comment type="cofactor">
    <cofactor evidence="1">
        <name>Zn(2+)</name>
        <dbReference type="ChEBI" id="CHEBI:29105"/>
    </cofactor>
</comment>
<feature type="transmembrane region" description="Helical" evidence="7">
    <location>
        <begin position="263"/>
        <end position="283"/>
    </location>
</feature>
<dbReference type="EC" id="3.4.24.-" evidence="9"/>
<keyword evidence="4 9" id="KW-0378">Hydrolase</keyword>
<comment type="caution">
    <text evidence="9">The sequence shown here is derived from an EMBL/GenBank/DDBJ whole genome shotgun (WGS) entry which is preliminary data.</text>
</comment>
<evidence type="ECO:0000256" key="3">
    <source>
        <dbReference type="ARBA" id="ARBA00022723"/>
    </source>
</evidence>